<feature type="region of interest" description="Disordered" evidence="1">
    <location>
        <begin position="84"/>
        <end position="106"/>
    </location>
</feature>
<organism evidence="2 3">
    <name type="scientific">Zoarces viviparus</name>
    <name type="common">Viviparous eelpout</name>
    <name type="synonym">Blennius viviparus</name>
    <dbReference type="NCBI Taxonomy" id="48416"/>
    <lineage>
        <taxon>Eukaryota</taxon>
        <taxon>Metazoa</taxon>
        <taxon>Chordata</taxon>
        <taxon>Craniata</taxon>
        <taxon>Vertebrata</taxon>
        <taxon>Euteleostomi</taxon>
        <taxon>Actinopterygii</taxon>
        <taxon>Neopterygii</taxon>
        <taxon>Teleostei</taxon>
        <taxon>Neoteleostei</taxon>
        <taxon>Acanthomorphata</taxon>
        <taxon>Eupercaria</taxon>
        <taxon>Perciformes</taxon>
        <taxon>Cottioidei</taxon>
        <taxon>Zoarcales</taxon>
        <taxon>Zoarcidae</taxon>
        <taxon>Zoarcinae</taxon>
        <taxon>Zoarces</taxon>
    </lineage>
</organism>
<comment type="caution">
    <text evidence="2">The sequence shown here is derived from an EMBL/GenBank/DDBJ whole genome shotgun (WGS) entry which is preliminary data.</text>
</comment>
<dbReference type="EMBL" id="JBCEZU010000023">
    <property type="protein sequence ID" value="KAK9538467.1"/>
    <property type="molecule type" value="Genomic_DNA"/>
</dbReference>
<feature type="region of interest" description="Disordered" evidence="1">
    <location>
        <begin position="35"/>
        <end position="64"/>
    </location>
</feature>
<evidence type="ECO:0000256" key="1">
    <source>
        <dbReference type="SAM" id="MobiDB-lite"/>
    </source>
</evidence>
<evidence type="ECO:0000313" key="3">
    <source>
        <dbReference type="Proteomes" id="UP001488805"/>
    </source>
</evidence>
<feature type="compositionally biased region" description="Polar residues" evidence="1">
    <location>
        <begin position="35"/>
        <end position="45"/>
    </location>
</feature>
<dbReference type="Proteomes" id="UP001488805">
    <property type="component" value="Unassembled WGS sequence"/>
</dbReference>
<protein>
    <submittedName>
        <fullName evidence="2">Uncharacterized protein</fullName>
    </submittedName>
</protein>
<sequence>MHSTSKMAAASYFPSIYDDTAENDIWALFHPNPEQLSSLTAGSTKDSPDTDCYKRGAGGNSSITQRVGAEAAFTASGCSAAAEYRPPDVSSAPAPGPGSAPGSEAAEICERCISQKEMELRNMMEEAPGVPQSK</sequence>
<gene>
    <name evidence="2" type="ORF">VZT92_003635</name>
</gene>
<dbReference type="AlphaFoldDB" id="A0AAW1FVI9"/>
<reference evidence="2 3" key="1">
    <citation type="journal article" date="2024" name="Genome Biol. Evol.">
        <title>Chromosome-level genome assembly of the viviparous eelpout Zoarces viviparus.</title>
        <authorList>
            <person name="Fuhrmann N."/>
            <person name="Brasseur M.V."/>
            <person name="Bakowski C.E."/>
            <person name="Podsiadlowski L."/>
            <person name="Prost S."/>
            <person name="Krehenwinkel H."/>
            <person name="Mayer C."/>
        </authorList>
    </citation>
    <scope>NUCLEOTIDE SEQUENCE [LARGE SCALE GENOMIC DNA]</scope>
    <source>
        <strain evidence="2">NO-MEL_2022_Ind0_liver</strain>
    </source>
</reference>
<keyword evidence="3" id="KW-1185">Reference proteome</keyword>
<proteinExistence type="predicted"/>
<name>A0AAW1FVI9_ZOAVI</name>
<evidence type="ECO:0000313" key="2">
    <source>
        <dbReference type="EMBL" id="KAK9538467.1"/>
    </source>
</evidence>
<accession>A0AAW1FVI9</accession>